<feature type="transmembrane region" description="Helical" evidence="16">
    <location>
        <begin position="92"/>
        <end position="111"/>
    </location>
</feature>
<keyword evidence="10 16" id="KW-0472">Membrane</keyword>
<evidence type="ECO:0000256" key="1">
    <source>
        <dbReference type="ARBA" id="ARBA00004141"/>
    </source>
</evidence>
<dbReference type="SUPFAM" id="SSF81665">
    <property type="entry name" value="Calcium ATPase, transmembrane domain M"/>
    <property type="match status" value="1"/>
</dbReference>
<dbReference type="SUPFAM" id="SSF81653">
    <property type="entry name" value="Calcium ATPase, transduction domain A"/>
    <property type="match status" value="1"/>
</dbReference>
<feature type="binding site" evidence="14">
    <location>
        <position position="642"/>
    </location>
    <ligand>
        <name>ATP</name>
        <dbReference type="ChEBI" id="CHEBI:30616"/>
    </ligand>
</feature>
<comment type="cofactor">
    <cofactor evidence="15">
        <name>Mg(2+)</name>
        <dbReference type="ChEBI" id="CHEBI:18420"/>
    </cofactor>
</comment>
<evidence type="ECO:0000259" key="18">
    <source>
        <dbReference type="Pfam" id="PF16209"/>
    </source>
</evidence>
<dbReference type="PROSITE" id="PS00154">
    <property type="entry name" value="ATPASE_E1_E2"/>
    <property type="match status" value="1"/>
</dbReference>
<dbReference type="FunFam" id="3.40.50.1000:FF:000172">
    <property type="entry name" value="Phospholipid-transporting ATPase"/>
    <property type="match status" value="1"/>
</dbReference>
<dbReference type="EMBL" id="ML220124">
    <property type="protein sequence ID" value="TGZ80506.1"/>
    <property type="molecule type" value="Genomic_DNA"/>
</dbReference>
<reference evidence="20 21" key="1">
    <citation type="submission" date="2019-04" db="EMBL/GenBank/DDBJ databases">
        <title>Comparative genomics and transcriptomics to analyze fruiting body development in filamentous ascomycetes.</title>
        <authorList>
            <consortium name="DOE Joint Genome Institute"/>
            <person name="Lutkenhaus R."/>
            <person name="Traeger S."/>
            <person name="Breuer J."/>
            <person name="Kuo A."/>
            <person name="Lipzen A."/>
            <person name="Pangilinan J."/>
            <person name="Dilworth D."/>
            <person name="Sandor L."/>
            <person name="Poggeler S."/>
            <person name="Barry K."/>
            <person name="Grigoriev I.V."/>
            <person name="Nowrousian M."/>
        </authorList>
    </citation>
    <scope>NUCLEOTIDE SEQUENCE [LARGE SCALE GENOMIC DNA]</scope>
    <source>
        <strain evidence="20 21">CBS 389.68</strain>
    </source>
</reference>
<dbReference type="Gene3D" id="2.70.150.10">
    <property type="entry name" value="Calcium-transporting ATPase, cytoplasmic transduction domain A"/>
    <property type="match status" value="1"/>
</dbReference>
<feature type="compositionally biased region" description="Basic and acidic residues" evidence="17">
    <location>
        <begin position="481"/>
        <end position="499"/>
    </location>
</feature>
<dbReference type="PANTHER" id="PTHR24092:SF174">
    <property type="entry name" value="PHOSPHOLIPID-TRANSPORTING ATPASE DNF3-RELATED"/>
    <property type="match status" value="1"/>
</dbReference>
<keyword evidence="4 15" id="KW-0479">Metal-binding</keyword>
<evidence type="ECO:0000256" key="16">
    <source>
        <dbReference type="RuleBase" id="RU362033"/>
    </source>
</evidence>
<dbReference type="GO" id="GO:0000287">
    <property type="term" value="F:magnesium ion binding"/>
    <property type="evidence" value="ECO:0007669"/>
    <property type="project" value="UniProtKB-UniRule"/>
</dbReference>
<name>A0A4S2MVH5_9PEZI</name>
<comment type="similarity">
    <text evidence="2 16">Belongs to the cation transport ATPase (P-type) (TC 3.A.3) family. Type IV subfamily.</text>
</comment>
<feature type="transmembrane region" description="Helical" evidence="16">
    <location>
        <begin position="338"/>
        <end position="360"/>
    </location>
</feature>
<dbReference type="Gene3D" id="3.40.1110.10">
    <property type="entry name" value="Calcium-transporting ATPase, cytoplasmic domain N"/>
    <property type="match status" value="2"/>
</dbReference>
<proteinExistence type="inferred from homology"/>
<feature type="domain" description="P-type ATPase C-terminal" evidence="19">
    <location>
        <begin position="1035"/>
        <end position="1283"/>
    </location>
</feature>
<feature type="region of interest" description="Disordered" evidence="17">
    <location>
        <begin position="685"/>
        <end position="711"/>
    </location>
</feature>
<keyword evidence="3 16" id="KW-0812">Transmembrane</keyword>
<keyword evidence="8 16" id="KW-1278">Translocase</keyword>
<dbReference type="PRINTS" id="PR00119">
    <property type="entry name" value="CATATPASE"/>
</dbReference>
<dbReference type="NCBIfam" id="TIGR01652">
    <property type="entry name" value="ATPase-Plipid"/>
    <property type="match status" value="2"/>
</dbReference>
<dbReference type="PANTHER" id="PTHR24092">
    <property type="entry name" value="PROBABLE PHOSPHOLIPID-TRANSPORTING ATPASE"/>
    <property type="match status" value="1"/>
</dbReference>
<evidence type="ECO:0000256" key="6">
    <source>
        <dbReference type="ARBA" id="ARBA00022840"/>
    </source>
</evidence>
<dbReference type="GO" id="GO:0140326">
    <property type="term" value="F:ATPase-coupled intramembrane lipid transporter activity"/>
    <property type="evidence" value="ECO:0007669"/>
    <property type="project" value="UniProtKB-EC"/>
</dbReference>
<evidence type="ECO:0000313" key="21">
    <source>
        <dbReference type="Proteomes" id="UP000298138"/>
    </source>
</evidence>
<dbReference type="FunCoup" id="A0A4S2MVH5">
    <property type="interactions" value="24"/>
</dbReference>
<accession>A0A4S2MVH5</accession>
<evidence type="ECO:0000256" key="13">
    <source>
        <dbReference type="PIRSR" id="PIRSR606539-1"/>
    </source>
</evidence>
<keyword evidence="6 14" id="KW-0067">ATP-binding</keyword>
<evidence type="ECO:0000256" key="4">
    <source>
        <dbReference type="ARBA" id="ARBA00022723"/>
    </source>
</evidence>
<organism evidence="20 21">
    <name type="scientific">Ascodesmis nigricans</name>
    <dbReference type="NCBI Taxonomy" id="341454"/>
    <lineage>
        <taxon>Eukaryota</taxon>
        <taxon>Fungi</taxon>
        <taxon>Dikarya</taxon>
        <taxon>Ascomycota</taxon>
        <taxon>Pezizomycotina</taxon>
        <taxon>Pezizomycetes</taxon>
        <taxon>Pezizales</taxon>
        <taxon>Ascodesmidaceae</taxon>
        <taxon>Ascodesmis</taxon>
    </lineage>
</organism>
<feature type="region of interest" description="Disordered" evidence="17">
    <location>
        <begin position="450"/>
        <end position="512"/>
    </location>
</feature>
<dbReference type="InterPro" id="IPR032630">
    <property type="entry name" value="P_typ_ATPase_c"/>
</dbReference>
<evidence type="ECO:0000256" key="7">
    <source>
        <dbReference type="ARBA" id="ARBA00022842"/>
    </source>
</evidence>
<sequence length="1357" mass="153884">MEVKKKVFGPREFPSTKDGRRIPMGTLRGKGDLVDERTGHGYCSNTIRSSRYTLWNFFPKQLFYQFSKLANFYFLCVSILQMIPGLSTTGKFTTIVPLLIFIGIAMFKEGYDDYRRYLMDKSENNREAEIFDSGVDGQGWSWKTVIWHKIKVGDIIRLQRDDWVPADLLLLHSTSEGGIAYIETMALDGETNLKSKQTLPVISEGCEDEDKLARFTAEVICEDPNPDLYNFDGKVVVGGEIKPLTGNQVIYRGSVLRNTPELYGMVIFSGEESKIRMNANKNPRTKAPALQSLINRIVIMTVFLVLFLATFNTVAYQIWKKGTEADSWYLDDGSVPGFPIFASSFIMFNTLIPLSLYVSLEIVKVFQMYLFGDVDMYHEETDTPFEAHTSTINEDCGQISYIFSDKTGTLTDNSMLFRKMSVAGQAWLHDLDLVDRTDSAALLPKPEIKLTKSKKRASKEPKRSHSVHSPSSKGVKPGRKSMGDIDRARAPRQSMDRRMSSSSRWKSSVPNLPQPQLSTVDMLAYLRAHPHTFFARKARFFLLAMALCHTCLPEEDEETGELGFQAASPDEAALVKAAMELGYIVIDRDMDTITIKTFPNGPSSEPTSEIYKILEVIEFSSKRKRMSIVIRFPNGKICIFCKGADTTILELLRLRDLAVEKQREVERRASIRRSIEANEVIRRTSMQRQSMSNRPSIGGRPSIGNTRPSFGERRMSSYFSSHYLRPTMEDDRGDLLSPKKESMEVSSEEASLYSRPSGQYAARHSIAIGEQPGTPLERVDPTLDMVDEDMAQNDAKVFERCFAHINHFATEGLRTLLYAHRFMEEHEYQTWRKIYQEATTSLIDRQAMIERAAEIIERDFDLTGATAIEDRLQKGVPDAIEKLRRAGIKLWMLTGDKRETAINIGHSCRLIKDYSTVTVLDKDNASLNTTIRTAIADINNNAYAHSVVVVDGGTLSHIDADPVMANMFFDLAVLTDSVVCCRASPAQKASLVKRVRTKVQQSVTLAIGDGANDIAMIQEAHVGVGITGKEGLQAARVSDYSMAQFRFLLKFLLVHGRWNYVRTCKYVVSTFWKEMLFYLTQALYQRWNGYTGTSLYEPWTLSMFNTLFTSLPVIFIGIFDQDLHASTLLAVPELYGKKGPLNRGFNYRIYLGWMLLAVSQSMLLYFIPLQLYPSHLTADNGVFAFGVLTYSATVIIISTKLQVIEMQKKTIVPAVSFFVSIIGWWGWNLIFAARPDDNKIYNMHGGLTLRFGRDLRWWATLLAVITVCLLLDLTAIVTRVALWRNEVDVFREIEKRPELRSRLEKAAYSEEVEDAVEVDLDAMVGRKRGGWGGLPWRVVDRVLLAEEWVFRNVLRRK</sequence>
<feature type="binding site" evidence="15">
    <location>
        <position position="407"/>
    </location>
    <ligand>
        <name>Mg(2+)</name>
        <dbReference type="ChEBI" id="CHEBI:18420"/>
    </ligand>
</feature>
<protein>
    <recommendedName>
        <fullName evidence="16">Phospholipid-transporting ATPase</fullName>
        <ecNumber evidence="16">7.6.2.1</ecNumber>
    </recommendedName>
</protein>
<dbReference type="Proteomes" id="UP000298138">
    <property type="component" value="Unassembled WGS sequence"/>
</dbReference>
<dbReference type="Pfam" id="PF16212">
    <property type="entry name" value="PhoLip_ATPase_C"/>
    <property type="match status" value="1"/>
</dbReference>
<gene>
    <name evidence="20" type="ORF">EX30DRAFT_307393</name>
</gene>
<evidence type="ECO:0000256" key="15">
    <source>
        <dbReference type="PIRSR" id="PIRSR606539-3"/>
    </source>
</evidence>
<dbReference type="InterPro" id="IPR018303">
    <property type="entry name" value="ATPase_P-typ_P_site"/>
</dbReference>
<dbReference type="GO" id="GO:0005886">
    <property type="term" value="C:plasma membrane"/>
    <property type="evidence" value="ECO:0007669"/>
    <property type="project" value="TreeGrafter"/>
</dbReference>
<evidence type="ECO:0000259" key="19">
    <source>
        <dbReference type="Pfam" id="PF16212"/>
    </source>
</evidence>
<dbReference type="InterPro" id="IPR023298">
    <property type="entry name" value="ATPase_P-typ_TM_dom_sf"/>
</dbReference>
<dbReference type="InParanoid" id="A0A4S2MVH5"/>
<evidence type="ECO:0000256" key="12">
    <source>
        <dbReference type="ARBA" id="ARBA00049128"/>
    </source>
</evidence>
<comment type="catalytic activity">
    <reaction evidence="12">
        <text>a 1,2-diacyl-sn-glycero-3-phosphoethanolamine(out) + ATP + H2O = a 1,2-diacyl-sn-glycero-3-phosphoethanolamine(in) + ADP + phosphate + H(+)</text>
        <dbReference type="Rhea" id="RHEA:66132"/>
        <dbReference type="ChEBI" id="CHEBI:15377"/>
        <dbReference type="ChEBI" id="CHEBI:15378"/>
        <dbReference type="ChEBI" id="CHEBI:30616"/>
        <dbReference type="ChEBI" id="CHEBI:43474"/>
        <dbReference type="ChEBI" id="CHEBI:64612"/>
        <dbReference type="ChEBI" id="CHEBI:456216"/>
    </reaction>
    <physiologicalReaction direction="left-to-right" evidence="12">
        <dbReference type="Rhea" id="RHEA:66133"/>
    </physiologicalReaction>
</comment>
<dbReference type="Gene3D" id="3.40.50.1000">
    <property type="entry name" value="HAD superfamily/HAD-like"/>
    <property type="match status" value="1"/>
</dbReference>
<feature type="binding site" evidence="14">
    <location>
        <position position="405"/>
    </location>
    <ligand>
        <name>ATP</name>
        <dbReference type="ChEBI" id="CHEBI:30616"/>
    </ligand>
</feature>
<dbReference type="InterPro" id="IPR023299">
    <property type="entry name" value="ATPase_P-typ_cyto_dom_N"/>
</dbReference>
<feature type="compositionally biased region" description="Polar residues" evidence="17">
    <location>
        <begin position="685"/>
        <end position="695"/>
    </location>
</feature>
<dbReference type="InterPro" id="IPR001757">
    <property type="entry name" value="P_typ_ATPase"/>
</dbReference>
<feature type="active site" description="4-aspartylphosphate intermediate" evidence="13">
    <location>
        <position position="405"/>
    </location>
</feature>
<evidence type="ECO:0000256" key="2">
    <source>
        <dbReference type="ARBA" id="ARBA00008109"/>
    </source>
</evidence>
<evidence type="ECO:0000256" key="11">
    <source>
        <dbReference type="ARBA" id="ARBA00034036"/>
    </source>
</evidence>
<dbReference type="InterPro" id="IPR006539">
    <property type="entry name" value="P-type_ATPase_IV"/>
</dbReference>
<dbReference type="Pfam" id="PF00702">
    <property type="entry name" value="Hydrolase"/>
    <property type="match status" value="1"/>
</dbReference>
<feature type="binding site" evidence="14">
    <location>
        <position position="571"/>
    </location>
    <ligand>
        <name>ATP</name>
        <dbReference type="ChEBI" id="CHEBI:30616"/>
    </ligand>
</feature>
<evidence type="ECO:0000256" key="9">
    <source>
        <dbReference type="ARBA" id="ARBA00022989"/>
    </source>
</evidence>
<dbReference type="GO" id="GO:0005524">
    <property type="term" value="F:ATP binding"/>
    <property type="evidence" value="ECO:0007669"/>
    <property type="project" value="UniProtKB-UniRule"/>
</dbReference>
<dbReference type="NCBIfam" id="TIGR01494">
    <property type="entry name" value="ATPase_P-type"/>
    <property type="match status" value="1"/>
</dbReference>
<comment type="catalytic activity">
    <reaction evidence="11 16">
        <text>ATP + H2O + phospholipidSide 1 = ADP + phosphate + phospholipidSide 2.</text>
        <dbReference type="EC" id="7.6.2.1"/>
    </reaction>
</comment>
<dbReference type="GO" id="GO:0006892">
    <property type="term" value="P:post-Golgi vesicle-mediated transport"/>
    <property type="evidence" value="ECO:0007669"/>
    <property type="project" value="TreeGrafter"/>
</dbReference>
<dbReference type="InterPro" id="IPR032631">
    <property type="entry name" value="P-type_ATPase_N"/>
</dbReference>
<feature type="binding site" evidence="14">
    <location>
        <position position="407"/>
    </location>
    <ligand>
        <name>ATP</name>
        <dbReference type="ChEBI" id="CHEBI:30616"/>
    </ligand>
</feature>
<dbReference type="GO" id="GO:0005802">
    <property type="term" value="C:trans-Golgi network"/>
    <property type="evidence" value="ECO:0007669"/>
    <property type="project" value="TreeGrafter"/>
</dbReference>
<keyword evidence="21" id="KW-1185">Reference proteome</keyword>
<feature type="transmembrane region" description="Helical" evidence="16">
    <location>
        <begin position="1211"/>
        <end position="1233"/>
    </location>
</feature>
<dbReference type="InterPro" id="IPR023214">
    <property type="entry name" value="HAD_sf"/>
</dbReference>
<dbReference type="InterPro" id="IPR036412">
    <property type="entry name" value="HAD-like_sf"/>
</dbReference>
<keyword evidence="7 15" id="KW-0460">Magnesium</keyword>
<evidence type="ECO:0000256" key="14">
    <source>
        <dbReference type="PIRSR" id="PIRSR606539-2"/>
    </source>
</evidence>
<feature type="binding site" evidence="14">
    <location>
        <position position="619"/>
    </location>
    <ligand>
        <name>ATP</name>
        <dbReference type="ChEBI" id="CHEBI:30616"/>
    </ligand>
</feature>
<evidence type="ECO:0000256" key="8">
    <source>
        <dbReference type="ARBA" id="ARBA00022967"/>
    </source>
</evidence>
<dbReference type="SUPFAM" id="SSF56784">
    <property type="entry name" value="HAD-like"/>
    <property type="match status" value="1"/>
</dbReference>
<keyword evidence="5 14" id="KW-0547">Nucleotide-binding</keyword>
<dbReference type="EC" id="7.6.2.1" evidence="16"/>
<feature type="binding site" evidence="14">
    <location>
        <position position="406"/>
    </location>
    <ligand>
        <name>ATP</name>
        <dbReference type="ChEBI" id="CHEBI:30616"/>
    </ligand>
</feature>
<dbReference type="GO" id="GO:0016887">
    <property type="term" value="F:ATP hydrolysis activity"/>
    <property type="evidence" value="ECO:0007669"/>
    <property type="project" value="InterPro"/>
</dbReference>
<feature type="transmembrane region" description="Helical" evidence="16">
    <location>
        <begin position="1181"/>
        <end position="1199"/>
    </location>
</feature>
<evidence type="ECO:0000256" key="5">
    <source>
        <dbReference type="ARBA" id="ARBA00022741"/>
    </source>
</evidence>
<feature type="domain" description="P-type ATPase N-terminal" evidence="18">
    <location>
        <begin position="39"/>
        <end position="95"/>
    </location>
</feature>
<comment type="subcellular location">
    <subcellularLocation>
        <location evidence="1 16">Membrane</location>
        <topology evidence="1 16">Multi-pass membrane protein</topology>
    </subcellularLocation>
</comment>
<dbReference type="Pfam" id="PF13246">
    <property type="entry name" value="Cation_ATPase"/>
    <property type="match status" value="1"/>
</dbReference>
<evidence type="ECO:0000313" key="20">
    <source>
        <dbReference type="EMBL" id="TGZ80506.1"/>
    </source>
</evidence>
<dbReference type="SUPFAM" id="SSF81660">
    <property type="entry name" value="Metal cation-transporting ATPase, ATP-binding domain N"/>
    <property type="match status" value="1"/>
</dbReference>
<evidence type="ECO:0000256" key="17">
    <source>
        <dbReference type="SAM" id="MobiDB-lite"/>
    </source>
</evidence>
<dbReference type="Pfam" id="PF16209">
    <property type="entry name" value="PhoLip_ATPase_N"/>
    <property type="match status" value="1"/>
</dbReference>
<evidence type="ECO:0000256" key="10">
    <source>
        <dbReference type="ARBA" id="ARBA00023136"/>
    </source>
</evidence>
<dbReference type="STRING" id="341454.A0A4S2MVH5"/>
<feature type="binding site" evidence="15">
    <location>
        <position position="405"/>
    </location>
    <ligand>
        <name>Mg(2+)</name>
        <dbReference type="ChEBI" id="CHEBI:18420"/>
    </ligand>
</feature>
<feature type="transmembrane region" description="Helical" evidence="16">
    <location>
        <begin position="1147"/>
        <end position="1169"/>
    </location>
</feature>
<feature type="transmembrane region" description="Helical" evidence="16">
    <location>
        <begin position="1257"/>
        <end position="1282"/>
    </location>
</feature>
<keyword evidence="9 16" id="KW-1133">Transmembrane helix</keyword>
<dbReference type="GO" id="GO:0032456">
    <property type="term" value="P:endocytic recycling"/>
    <property type="evidence" value="ECO:0007669"/>
    <property type="project" value="TreeGrafter"/>
</dbReference>
<feature type="transmembrane region" description="Helical" evidence="16">
    <location>
        <begin position="293"/>
        <end position="318"/>
    </location>
</feature>
<feature type="transmembrane region" description="Helical" evidence="16">
    <location>
        <begin position="69"/>
        <end position="86"/>
    </location>
</feature>
<dbReference type="InterPro" id="IPR008250">
    <property type="entry name" value="ATPase_P-typ_transduc_dom_A_sf"/>
</dbReference>
<evidence type="ECO:0000256" key="3">
    <source>
        <dbReference type="ARBA" id="ARBA00022692"/>
    </source>
</evidence>
<dbReference type="GO" id="GO:0045332">
    <property type="term" value="P:phospholipid translocation"/>
    <property type="evidence" value="ECO:0007669"/>
    <property type="project" value="TreeGrafter"/>
</dbReference>
<dbReference type="OrthoDB" id="377733at2759"/>